<dbReference type="PANTHER" id="PTHR43313:SF1">
    <property type="entry name" value="3BETA-HYDROXYSTEROID DEHYDROGENASE DHS-16"/>
    <property type="match status" value="1"/>
</dbReference>
<name>A0A6B0YRF3_9CHLR</name>
<dbReference type="SUPFAM" id="SSF51735">
    <property type="entry name" value="NAD(P)-binding Rossmann-fold domains"/>
    <property type="match status" value="1"/>
</dbReference>
<evidence type="ECO:0000313" key="4">
    <source>
        <dbReference type="EMBL" id="MXY93600.1"/>
    </source>
</evidence>
<dbReference type="EMBL" id="VXRG01000075">
    <property type="protein sequence ID" value="MXY93600.1"/>
    <property type="molecule type" value="Genomic_DNA"/>
</dbReference>
<dbReference type="AlphaFoldDB" id="A0A6B0YRF3"/>
<feature type="domain" description="Ketoreductase" evidence="3">
    <location>
        <begin position="16"/>
        <end position="198"/>
    </location>
</feature>
<dbReference type="PRINTS" id="PR00080">
    <property type="entry name" value="SDRFAMILY"/>
</dbReference>
<evidence type="ECO:0000259" key="3">
    <source>
        <dbReference type="SMART" id="SM00822"/>
    </source>
</evidence>
<sequence>MATTSAKGETGYVQTRTVMITGASSGIGRACALRMDRAGWKVFATVRKEADAVRLERDASPRLHTLMLDVTDPDQIEEAARTVAGAVGGDGLHGLVNNAGIAVGGLVEYLDPAELRRVLETNTIAPLSVTRSLMPSLRRAKGRIVMISSIAGFSSTPLLSPYSASKFALEALTDGLRLELNPWGIEVVSVQPGAIKTEIWQKAHSYVEEELRKYPPEAFEKYGPLLERISASLDKPRGVDADEVARIVDMILTVSRPKARYLVGRDAVIRNLIERLPTSLRDRVILSRMPKYGTDAEALPNELQEAGHEDLSQ</sequence>
<dbReference type="GO" id="GO:0016491">
    <property type="term" value="F:oxidoreductase activity"/>
    <property type="evidence" value="ECO:0007669"/>
    <property type="project" value="TreeGrafter"/>
</dbReference>
<dbReference type="CDD" id="cd05374">
    <property type="entry name" value="17beta-HSD-like_SDR_c"/>
    <property type="match status" value="1"/>
</dbReference>
<dbReference type="InterPro" id="IPR002347">
    <property type="entry name" value="SDR_fam"/>
</dbReference>
<dbReference type="PROSITE" id="PS00061">
    <property type="entry name" value="ADH_SHORT"/>
    <property type="match status" value="1"/>
</dbReference>
<dbReference type="InterPro" id="IPR020904">
    <property type="entry name" value="Sc_DH/Rdtase_CS"/>
</dbReference>
<dbReference type="Gene3D" id="3.40.50.720">
    <property type="entry name" value="NAD(P)-binding Rossmann-like Domain"/>
    <property type="match status" value="1"/>
</dbReference>
<reference evidence="4" key="1">
    <citation type="submission" date="2019-09" db="EMBL/GenBank/DDBJ databases">
        <title>Characterisation of the sponge microbiome using genome-centric metagenomics.</title>
        <authorList>
            <person name="Engelberts J.P."/>
            <person name="Robbins S.J."/>
            <person name="De Goeij J.M."/>
            <person name="Aranda M."/>
            <person name="Bell S.C."/>
            <person name="Webster N.S."/>
        </authorList>
    </citation>
    <scope>NUCLEOTIDE SEQUENCE</scope>
    <source>
        <strain evidence="4">SB0664_bin_27</strain>
    </source>
</reference>
<evidence type="ECO:0000256" key="1">
    <source>
        <dbReference type="ARBA" id="ARBA00006484"/>
    </source>
</evidence>
<protein>
    <submittedName>
        <fullName evidence="4">SDR family oxidoreductase</fullName>
    </submittedName>
</protein>
<dbReference type="InterPro" id="IPR057326">
    <property type="entry name" value="KR_dom"/>
</dbReference>
<dbReference type="PANTHER" id="PTHR43313">
    <property type="entry name" value="SHORT-CHAIN DEHYDROGENASE/REDUCTASE FAMILY 9C"/>
    <property type="match status" value="1"/>
</dbReference>
<organism evidence="4">
    <name type="scientific">Caldilineaceae bacterium SB0664_bin_27</name>
    <dbReference type="NCBI Taxonomy" id="2605260"/>
    <lineage>
        <taxon>Bacteria</taxon>
        <taxon>Bacillati</taxon>
        <taxon>Chloroflexota</taxon>
        <taxon>Caldilineae</taxon>
        <taxon>Caldilineales</taxon>
        <taxon>Caldilineaceae</taxon>
    </lineage>
</organism>
<comment type="caution">
    <text evidence="4">The sequence shown here is derived from an EMBL/GenBank/DDBJ whole genome shotgun (WGS) entry which is preliminary data.</text>
</comment>
<dbReference type="InterPro" id="IPR036291">
    <property type="entry name" value="NAD(P)-bd_dom_sf"/>
</dbReference>
<proteinExistence type="inferred from homology"/>
<accession>A0A6B0YRF3</accession>
<dbReference type="GO" id="GO:0008202">
    <property type="term" value="P:steroid metabolic process"/>
    <property type="evidence" value="ECO:0007669"/>
    <property type="project" value="TreeGrafter"/>
</dbReference>
<evidence type="ECO:0000256" key="2">
    <source>
        <dbReference type="RuleBase" id="RU000363"/>
    </source>
</evidence>
<dbReference type="SMART" id="SM00822">
    <property type="entry name" value="PKS_KR"/>
    <property type="match status" value="1"/>
</dbReference>
<comment type="similarity">
    <text evidence="1 2">Belongs to the short-chain dehydrogenases/reductases (SDR) family.</text>
</comment>
<dbReference type="PRINTS" id="PR00081">
    <property type="entry name" value="GDHRDH"/>
</dbReference>
<dbReference type="Pfam" id="PF00106">
    <property type="entry name" value="adh_short"/>
    <property type="match status" value="1"/>
</dbReference>
<gene>
    <name evidence="4" type="ORF">F4Y42_09145</name>
</gene>